<dbReference type="PANTHER" id="PTHR30620">
    <property type="entry name" value="PERIPLASMIC BETA-GLUCOSIDASE-RELATED"/>
    <property type="match status" value="1"/>
</dbReference>
<dbReference type="OMA" id="IFRTGLF"/>
<gene>
    <name evidence="12" type="ORF">PV10_04204</name>
</gene>
<dbReference type="GO" id="GO:0008422">
    <property type="term" value="F:beta-glucosidase activity"/>
    <property type="evidence" value="ECO:0007669"/>
    <property type="project" value="UniProtKB-EC"/>
</dbReference>
<comment type="catalytic activity">
    <reaction evidence="1">
        <text>Hydrolysis of terminal, non-reducing beta-D-glucosyl residues with release of beta-D-glucose.</text>
        <dbReference type="EC" id="3.2.1.21"/>
    </reaction>
</comment>
<dbReference type="InterPro" id="IPR036881">
    <property type="entry name" value="Glyco_hydro_3_C_sf"/>
</dbReference>
<keyword evidence="6" id="KW-0325">Glycoprotein</keyword>
<evidence type="ECO:0000256" key="2">
    <source>
        <dbReference type="ARBA" id="ARBA00005336"/>
    </source>
</evidence>
<dbReference type="Pfam" id="PF00933">
    <property type="entry name" value="Glyco_hydro_3"/>
    <property type="match status" value="1"/>
</dbReference>
<evidence type="ECO:0000256" key="3">
    <source>
        <dbReference type="ARBA" id="ARBA00012744"/>
    </source>
</evidence>
<evidence type="ECO:0000259" key="10">
    <source>
        <dbReference type="Pfam" id="PF00933"/>
    </source>
</evidence>
<evidence type="ECO:0000256" key="9">
    <source>
        <dbReference type="ARBA" id="ARBA00023326"/>
    </source>
</evidence>
<dbReference type="Gene3D" id="3.40.50.1700">
    <property type="entry name" value="Glycoside hydrolase family 3 C-terminal domain"/>
    <property type="match status" value="1"/>
</dbReference>
<dbReference type="SUPFAM" id="SSF52279">
    <property type="entry name" value="Beta-D-glucan exohydrolase, C-terminal domain"/>
    <property type="match status" value="1"/>
</dbReference>
<accession>A0A0D2A1Q3</accession>
<keyword evidence="9" id="KW-0624">Polysaccharide degradation</keyword>
<evidence type="ECO:0000313" key="12">
    <source>
        <dbReference type="EMBL" id="KIV92953.1"/>
    </source>
</evidence>
<keyword evidence="4" id="KW-0732">Signal</keyword>
<evidence type="ECO:0000256" key="6">
    <source>
        <dbReference type="ARBA" id="ARBA00023180"/>
    </source>
</evidence>
<dbReference type="Proteomes" id="UP000054302">
    <property type="component" value="Unassembled WGS sequence"/>
</dbReference>
<dbReference type="HOGENOM" id="CLU_004542_8_2_1"/>
<evidence type="ECO:0000256" key="8">
    <source>
        <dbReference type="ARBA" id="ARBA00023295"/>
    </source>
</evidence>
<evidence type="ECO:0000256" key="1">
    <source>
        <dbReference type="ARBA" id="ARBA00000448"/>
    </source>
</evidence>
<dbReference type="AlphaFoldDB" id="A0A0D2A1Q3"/>
<feature type="domain" description="Glycoside hydrolase family 3 C-terminal" evidence="11">
    <location>
        <begin position="447"/>
        <end position="600"/>
    </location>
</feature>
<keyword evidence="13" id="KW-1185">Reference proteome</keyword>
<dbReference type="PANTHER" id="PTHR30620:SF16">
    <property type="entry name" value="LYSOSOMAL BETA GLUCOSIDASE"/>
    <property type="match status" value="1"/>
</dbReference>
<keyword evidence="5" id="KW-0378">Hydrolase</keyword>
<keyword evidence="8" id="KW-0326">Glycosidase</keyword>
<name>A0A0D2A1Q3_EXOME</name>
<dbReference type="GeneID" id="27322049"/>
<evidence type="ECO:0000259" key="11">
    <source>
        <dbReference type="Pfam" id="PF01915"/>
    </source>
</evidence>
<feature type="domain" description="Glycoside hydrolase family 3 N-terminal" evidence="10">
    <location>
        <begin position="89"/>
        <end position="386"/>
    </location>
</feature>
<dbReference type="InterPro" id="IPR002772">
    <property type="entry name" value="Glyco_hydro_3_C"/>
</dbReference>
<evidence type="ECO:0000256" key="5">
    <source>
        <dbReference type="ARBA" id="ARBA00022801"/>
    </source>
</evidence>
<dbReference type="EMBL" id="KN847522">
    <property type="protein sequence ID" value="KIV92953.1"/>
    <property type="molecule type" value="Genomic_DNA"/>
</dbReference>
<dbReference type="RefSeq" id="XP_016224527.1">
    <property type="nucleotide sequence ID" value="XM_016368739.1"/>
</dbReference>
<dbReference type="EC" id="3.2.1.21" evidence="3"/>
<dbReference type="Gene3D" id="3.20.20.300">
    <property type="entry name" value="Glycoside hydrolase, family 3, N-terminal domain"/>
    <property type="match status" value="1"/>
</dbReference>
<comment type="similarity">
    <text evidence="2">Belongs to the glycosyl hydrolase 3 family.</text>
</comment>
<dbReference type="PRINTS" id="PR00133">
    <property type="entry name" value="GLHYDRLASE3"/>
</dbReference>
<dbReference type="InterPro" id="IPR017853">
    <property type="entry name" value="GH"/>
</dbReference>
<dbReference type="InterPro" id="IPR036962">
    <property type="entry name" value="Glyco_hydro_3_N_sf"/>
</dbReference>
<dbReference type="InterPro" id="IPR001764">
    <property type="entry name" value="Glyco_hydro_3_N"/>
</dbReference>
<dbReference type="InterPro" id="IPR051915">
    <property type="entry name" value="Cellulose_Degrad_GH3"/>
</dbReference>
<evidence type="ECO:0000256" key="4">
    <source>
        <dbReference type="ARBA" id="ARBA00022729"/>
    </source>
</evidence>
<reference evidence="12 13" key="1">
    <citation type="submission" date="2015-01" db="EMBL/GenBank/DDBJ databases">
        <title>The Genome Sequence of Exophiala mesophila CBS40295.</title>
        <authorList>
            <consortium name="The Broad Institute Genomics Platform"/>
            <person name="Cuomo C."/>
            <person name="de Hoog S."/>
            <person name="Gorbushina A."/>
            <person name="Stielow B."/>
            <person name="Teixiera M."/>
            <person name="Abouelleil A."/>
            <person name="Chapman S.B."/>
            <person name="Priest M."/>
            <person name="Young S.K."/>
            <person name="Wortman J."/>
            <person name="Nusbaum C."/>
            <person name="Birren B."/>
        </authorList>
    </citation>
    <scope>NUCLEOTIDE SEQUENCE [LARGE SCALE GENOMIC DNA]</scope>
    <source>
        <strain evidence="12 13">CBS 40295</strain>
    </source>
</reference>
<dbReference type="Pfam" id="PF01915">
    <property type="entry name" value="Glyco_hydro_3_C"/>
    <property type="match status" value="1"/>
</dbReference>
<dbReference type="STRING" id="212818.A0A0D2A1Q3"/>
<dbReference type="OrthoDB" id="4104684at2759"/>
<protein>
    <recommendedName>
        <fullName evidence="3">beta-glucosidase</fullName>
        <ecNumber evidence="3">3.2.1.21</ecNumber>
    </recommendedName>
</protein>
<evidence type="ECO:0000313" key="13">
    <source>
        <dbReference type="Proteomes" id="UP000054302"/>
    </source>
</evidence>
<organism evidence="12 13">
    <name type="scientific">Exophiala mesophila</name>
    <name type="common">Black yeast-like fungus</name>
    <dbReference type="NCBI Taxonomy" id="212818"/>
    <lineage>
        <taxon>Eukaryota</taxon>
        <taxon>Fungi</taxon>
        <taxon>Dikarya</taxon>
        <taxon>Ascomycota</taxon>
        <taxon>Pezizomycotina</taxon>
        <taxon>Eurotiomycetes</taxon>
        <taxon>Chaetothyriomycetidae</taxon>
        <taxon>Chaetothyriales</taxon>
        <taxon>Herpotrichiellaceae</taxon>
        <taxon>Exophiala</taxon>
    </lineage>
</organism>
<dbReference type="SUPFAM" id="SSF51445">
    <property type="entry name" value="(Trans)glycosidases"/>
    <property type="match status" value="1"/>
</dbReference>
<proteinExistence type="inferred from homology"/>
<keyword evidence="7" id="KW-0119">Carbohydrate metabolism</keyword>
<dbReference type="GO" id="GO:0009251">
    <property type="term" value="P:glucan catabolic process"/>
    <property type="evidence" value="ECO:0007669"/>
    <property type="project" value="TreeGrafter"/>
</dbReference>
<dbReference type="VEuPathDB" id="FungiDB:PV10_04204"/>
<evidence type="ECO:0000256" key="7">
    <source>
        <dbReference type="ARBA" id="ARBA00023277"/>
    </source>
</evidence>
<sequence length="605" mass="67223">MAATAPSADKFLYQDSSLSIEERVLDLLGRMTIQEKAGQLFHNMISMGPEGSLAEENQDFGLPSTTDLVEDKLMSHFNLIGPIHDPTVVATWHNTLQQHVLEHTRLGIPITLSSDPRNHFVENVGTAFNAGCLSQWPEPLGLAALRDMALIERFADCARQEYMALGLRVALHPQIDLATEYRWARISATFGEDAELTGDCVEAYVRGFQGPPGEFGSKSVSTMTKHFPGGGPQMNGEDAHFEYGKEQIYPGDQFEYHLKPFRRAVKAGTRQMMPYYGLPKDTEYEEVGFGLNKQIITGLLKNQLGFQGIVCTDWGLITDASILGQNMPARAWGCEDLTELERIKKVLDAGCDQFGGEMRPELVVQLVTEGKISEDRLDESVRKLLTEKFMLGLFDQPFVDVEAAASIVGKQQFIDWGEDAQRRSFTLLTNKENVLPLQKSNNNGPKFYLEGIKAETAHARNLDVVTAPDEADIAILRLRCPYEPRSGGFEAFFHAGSLEYAEEVSARLDSIFEAVPIVIVDMYLDRPGVLTQIAEQASALLVDYGSSSDACLDVVFGHTAPEGRLPFDLPRSMSAVENSREDVPFDTEDPVFRFGHGLHYDQQQV</sequence>